<dbReference type="Proteomes" id="UP000184447">
    <property type="component" value="Unassembled WGS sequence"/>
</dbReference>
<gene>
    <name evidence="1" type="ORF">SAMN02745207_02327</name>
</gene>
<reference evidence="1 2" key="1">
    <citation type="submission" date="2016-11" db="EMBL/GenBank/DDBJ databases">
        <authorList>
            <person name="Jaros S."/>
            <person name="Januszkiewicz K."/>
            <person name="Wedrychowicz H."/>
        </authorList>
    </citation>
    <scope>NUCLEOTIDE SEQUENCE [LARGE SCALE GENOMIC DNA]</scope>
    <source>
        <strain evidence="1 2">DSM 8605</strain>
    </source>
</reference>
<dbReference type="AlphaFoldDB" id="A0A1M5VLJ3"/>
<evidence type="ECO:0000313" key="2">
    <source>
        <dbReference type="Proteomes" id="UP000184447"/>
    </source>
</evidence>
<accession>A0A1M5VLJ3</accession>
<proteinExistence type="predicted"/>
<sequence length="107" mass="12258">MNSGTWISIYMPLFILFFIVLPQHSASSKRVIIKIKRRRGVKIMMNEILKKYIGMNCQISTGSLGTNLVGKIINVDERWIEVETKAGEQVINSEFVQSIKIMKAKKK</sequence>
<organism evidence="1 2">
    <name type="scientific">Clostridium grantii DSM 8605</name>
    <dbReference type="NCBI Taxonomy" id="1121316"/>
    <lineage>
        <taxon>Bacteria</taxon>
        <taxon>Bacillati</taxon>
        <taxon>Bacillota</taxon>
        <taxon>Clostridia</taxon>
        <taxon>Eubacteriales</taxon>
        <taxon>Clostridiaceae</taxon>
        <taxon>Clostridium</taxon>
    </lineage>
</organism>
<keyword evidence="2" id="KW-1185">Reference proteome</keyword>
<name>A0A1M5VLJ3_9CLOT</name>
<protein>
    <recommendedName>
        <fullName evidence="3">Preprotein translocase subunit YajC</fullName>
    </recommendedName>
</protein>
<dbReference type="EMBL" id="FQXM01000012">
    <property type="protein sequence ID" value="SHH75924.1"/>
    <property type="molecule type" value="Genomic_DNA"/>
</dbReference>
<evidence type="ECO:0008006" key="3">
    <source>
        <dbReference type="Google" id="ProtNLM"/>
    </source>
</evidence>
<evidence type="ECO:0000313" key="1">
    <source>
        <dbReference type="EMBL" id="SHH75924.1"/>
    </source>
</evidence>
<dbReference type="STRING" id="1121316.SAMN02745207_02327"/>
<dbReference type="RefSeq" id="WP_073338599.1">
    <property type="nucleotide sequence ID" value="NZ_FQXM01000012.1"/>
</dbReference>